<dbReference type="GeneID" id="64871383"/>
<keyword evidence="1" id="KW-0812">Transmembrane</keyword>
<accession>A0A482JB78</accession>
<evidence type="ECO:0000313" key="2">
    <source>
        <dbReference type="EMBL" id="QBP31087.1"/>
    </source>
</evidence>
<keyword evidence="1" id="KW-1133">Transmembrane helix</keyword>
<name>A0A482JB78_9CAUD</name>
<reference evidence="2 3" key="1">
    <citation type="submission" date="2019-02" db="EMBL/GenBank/DDBJ databases">
        <authorList>
            <person name="Borges K.M."/>
            <person name="Daniels K.G."/>
            <person name="Guerrette L.R."/>
            <person name="Hannigan S.R."/>
            <person name="Hodsdon B.M."/>
            <person name="Krystek B.N."/>
            <person name="Paluszek M.C."/>
            <person name="Pettit J.E."/>
            <person name="Riccardi S.G."/>
            <person name="Rossignol A."/>
            <person name="Verrell S.C."/>
            <person name="Divens A.M."/>
            <person name="Garlena R.A."/>
            <person name="Russell D.A."/>
            <person name="Pope W.H."/>
            <person name="Jacobs-Sera D."/>
            <person name="Hatfull G.F."/>
        </authorList>
    </citation>
    <scope>NUCLEOTIDE SEQUENCE [LARGE SCALE GENOMIC DNA]</scope>
</reference>
<evidence type="ECO:0000256" key="1">
    <source>
        <dbReference type="SAM" id="Phobius"/>
    </source>
</evidence>
<dbReference type="RefSeq" id="YP_010061766.1">
    <property type="nucleotide sequence ID" value="NC_054786.1"/>
</dbReference>
<feature type="transmembrane region" description="Helical" evidence="1">
    <location>
        <begin position="14"/>
        <end position="34"/>
    </location>
</feature>
<dbReference type="Proteomes" id="UP000294688">
    <property type="component" value="Segment"/>
</dbReference>
<keyword evidence="1" id="KW-0472">Membrane</keyword>
<evidence type="ECO:0000313" key="3">
    <source>
        <dbReference type="Proteomes" id="UP000294688"/>
    </source>
</evidence>
<sequence length="40" mass="4573">MKLPDPVLCETQGMVFRVSTVITMIWDIVVAPRLTPTRRT</sequence>
<organism evidence="2 3">
    <name type="scientific">Mycobacterium phage Refuge</name>
    <dbReference type="NCBI Taxonomy" id="2517967"/>
    <lineage>
        <taxon>Viruses</taxon>
        <taxon>Duplodnaviria</taxon>
        <taxon>Heunggongvirae</taxon>
        <taxon>Uroviricota</taxon>
        <taxon>Caudoviricetes</taxon>
        <taxon>Refugevirus</taxon>
        <taxon>Refugevirus refuge</taxon>
    </lineage>
</organism>
<protein>
    <submittedName>
        <fullName evidence="2">Uncharacterized protein</fullName>
    </submittedName>
</protein>
<proteinExistence type="predicted"/>
<dbReference type="KEGG" id="vg:64871383"/>
<gene>
    <name evidence="2" type="primary">69</name>
    <name evidence="2" type="ORF">SEA_REFUGE_69</name>
</gene>
<keyword evidence="3" id="KW-1185">Reference proteome</keyword>
<dbReference type="EMBL" id="MK494113">
    <property type="protein sequence ID" value="QBP31087.1"/>
    <property type="molecule type" value="Genomic_DNA"/>
</dbReference>